<gene>
    <name evidence="3" type="ORF">ESZ00_01735</name>
</gene>
<protein>
    <submittedName>
        <fullName evidence="3">NAD-dependent epimerase/dehydratase family protein</fullName>
    </submittedName>
</protein>
<dbReference type="SUPFAM" id="SSF51735">
    <property type="entry name" value="NAD(P)-binding Rossmann-fold domains"/>
    <property type="match status" value="1"/>
</dbReference>
<evidence type="ECO:0000313" key="4">
    <source>
        <dbReference type="Proteomes" id="UP000290253"/>
    </source>
</evidence>
<dbReference type="Gene3D" id="3.90.25.10">
    <property type="entry name" value="UDP-galactose 4-epimerase, domain 1"/>
    <property type="match status" value="2"/>
</dbReference>
<comment type="similarity">
    <text evidence="1">Belongs to the NAD(P)-dependent epimerase/dehydratase family.</text>
</comment>
<comment type="caution">
    <text evidence="3">The sequence shown here is derived from an EMBL/GenBank/DDBJ whole genome shotgun (WGS) entry which is preliminary data.</text>
</comment>
<dbReference type="Proteomes" id="UP000290253">
    <property type="component" value="Unassembled WGS sequence"/>
</dbReference>
<feature type="domain" description="NAD-dependent epimerase/dehydratase" evidence="2">
    <location>
        <begin position="24"/>
        <end position="262"/>
    </location>
</feature>
<sequence length="340" mass="37744">MLHAATEPGSWIEALPIHEQRRYCIIGGAGFIGSHFADRLMEDDRTEAVTVLDNFRTGRHRHLRKHLSGADPRFRMVHGDVHDRQKLMEAMEGHTLVLHLASNADIARAAIEPEIDFREGTELTQHILEAARACNVKRVLYASGSGVYGDAGEQILREEDGPRAPISTYGASKVAGEALIASYCAMFDMTACVFRFANVVGARQTHGVGYDFLQRLQHDPARLRVLGDGRQKKSYIHVSDVVEAVLHAESRSKQAYAIYNVATEDTITVTDIVGFASEALGLRPMIEYSGGDRGWKGDVPIVRLDCAKLRALGWAPRYNSRDAIRLSLEEMLRDEHVALV</sequence>
<reference evidence="3 4" key="1">
    <citation type="journal article" date="2016" name="Int. J. Syst. Evol. Microbiol.">
        <title>Acidipila dinghuensis sp. nov., an acidobacterium isolated from forest soil.</title>
        <authorList>
            <person name="Jiang Y.W."/>
            <person name="Wang J."/>
            <person name="Chen M.H."/>
            <person name="Lv Y.Y."/>
            <person name="Qiu L.H."/>
        </authorList>
    </citation>
    <scope>NUCLEOTIDE SEQUENCE [LARGE SCALE GENOMIC DNA]</scope>
    <source>
        <strain evidence="3 4">DHOF10</strain>
    </source>
</reference>
<dbReference type="InterPro" id="IPR036291">
    <property type="entry name" value="NAD(P)-bd_dom_sf"/>
</dbReference>
<dbReference type="PANTHER" id="PTHR43000">
    <property type="entry name" value="DTDP-D-GLUCOSE 4,6-DEHYDRATASE-RELATED"/>
    <property type="match status" value="1"/>
</dbReference>
<dbReference type="EMBL" id="SDMK01000001">
    <property type="protein sequence ID" value="RXS96694.1"/>
    <property type="molecule type" value="Genomic_DNA"/>
</dbReference>
<dbReference type="InterPro" id="IPR001509">
    <property type="entry name" value="Epimerase_deHydtase"/>
</dbReference>
<dbReference type="AlphaFoldDB" id="A0A4Q1SGQ6"/>
<accession>A0A4Q1SGQ6</accession>
<organism evidence="3 4">
    <name type="scientific">Silvibacterium dinghuense</name>
    <dbReference type="NCBI Taxonomy" id="1560006"/>
    <lineage>
        <taxon>Bacteria</taxon>
        <taxon>Pseudomonadati</taxon>
        <taxon>Acidobacteriota</taxon>
        <taxon>Terriglobia</taxon>
        <taxon>Terriglobales</taxon>
        <taxon>Acidobacteriaceae</taxon>
        <taxon>Silvibacterium</taxon>
    </lineage>
</organism>
<dbReference type="RefSeq" id="WP_129206444.1">
    <property type="nucleotide sequence ID" value="NZ_BMGU01000001.1"/>
</dbReference>
<evidence type="ECO:0000256" key="1">
    <source>
        <dbReference type="ARBA" id="ARBA00007637"/>
    </source>
</evidence>
<evidence type="ECO:0000259" key="2">
    <source>
        <dbReference type="Pfam" id="PF01370"/>
    </source>
</evidence>
<evidence type="ECO:0000313" key="3">
    <source>
        <dbReference type="EMBL" id="RXS96694.1"/>
    </source>
</evidence>
<dbReference type="Pfam" id="PF01370">
    <property type="entry name" value="Epimerase"/>
    <property type="match status" value="1"/>
</dbReference>
<dbReference type="OrthoDB" id="9811743at2"/>
<dbReference type="Gene3D" id="3.40.50.720">
    <property type="entry name" value="NAD(P)-binding Rossmann-like Domain"/>
    <property type="match status" value="1"/>
</dbReference>
<keyword evidence="4" id="KW-1185">Reference proteome</keyword>
<proteinExistence type="inferred from homology"/>
<name>A0A4Q1SGQ6_9BACT</name>